<accession>A0A9P8BSR2</accession>
<dbReference type="InterPro" id="IPR032675">
    <property type="entry name" value="LRR_dom_sf"/>
</dbReference>
<evidence type="ECO:0008006" key="4">
    <source>
        <dbReference type="Google" id="ProtNLM"/>
    </source>
</evidence>
<dbReference type="Gene3D" id="3.80.10.10">
    <property type="entry name" value="Ribonuclease Inhibitor"/>
    <property type="match status" value="1"/>
</dbReference>
<name>A0A9P8BSR2_9FUNG</name>
<dbReference type="OrthoDB" id="2347616at2759"/>
<reference evidence="2" key="1">
    <citation type="submission" date="2021-06" db="EMBL/GenBank/DDBJ databases">
        <title>Genome Sequence of Mortierella hyaline Strain SCG-10, a Cold-Adapted, Nitrate-Reducing Fungus Isolated from Soil in Minnesota, USA.</title>
        <authorList>
            <person name="Aldossari N."/>
        </authorList>
    </citation>
    <scope>NUCLEOTIDE SEQUENCE</scope>
    <source>
        <strain evidence="2">SCG-10</strain>
    </source>
</reference>
<sequence length="636" mass="71449">MFVFDIPEIRDHLAQFLNPCQLGSAMLVCQDWHTTFLPFLYRSTSVIATSEKNPTPATIEKYAHLIQALRISGFTESLEYYAVPCRNLHTLTLDGNWMMSYNGSGGSGGGGLFRRMYGSTGSDSSSGRNRDDAPSKETVAAEFSSTVADLIRRNPRLVHILLIDQPCISSTRLWNALAESPKLSSMHLTGCTIHPNDTPAFWEACSNTETLHLLRLKLPDGEAFYPPLKSHPLSDQKLLLPVTDSSLSLPPPPSPPSGIITLMESSLSLNESSIPPKDTNSNNNNNNATNNKGKVRDKALFSRLQVLYMNGISDGFRIISQAPLLRSWQWALGTKLFPREDIELTFPRLKPFSFFRDLDIQMLELNDTHIEDLLDRMTDARDVNLNWTGFGPKSFQVLMIRHTMTLRSLNLLCVQVQSKQIQALLTSCPGLESFVADVLFGTELVRYGAPTKEGSEDSNEVDFASPDYEYDMSVSAFMGSGTGTLLGDDWVCLGLKSLTLNFALWGKNIHLKDTNPDSQAAMQKQYDLEQEHTFRQLARLTQLEKLQMLNATGKPPFVQGVNLNLRTKGGRLEDLAPLTRLDTINFSGTQQLLDEEELEWMWDHWPRLFFIMGVFNKDPVVNKRVVAAYKERQKEK</sequence>
<dbReference type="Proteomes" id="UP000707451">
    <property type="component" value="Unassembled WGS sequence"/>
</dbReference>
<feature type="region of interest" description="Disordered" evidence="1">
    <location>
        <begin position="270"/>
        <end position="293"/>
    </location>
</feature>
<dbReference type="EMBL" id="JAHRHY010000009">
    <property type="protein sequence ID" value="KAG9066790.1"/>
    <property type="molecule type" value="Genomic_DNA"/>
</dbReference>
<comment type="caution">
    <text evidence="2">The sequence shown here is derived from an EMBL/GenBank/DDBJ whole genome shotgun (WGS) entry which is preliminary data.</text>
</comment>
<protein>
    <recommendedName>
        <fullName evidence="4">F-box domain-containing protein</fullName>
    </recommendedName>
</protein>
<feature type="compositionally biased region" description="Low complexity" evidence="1">
    <location>
        <begin position="270"/>
        <end position="291"/>
    </location>
</feature>
<organism evidence="2 3">
    <name type="scientific">Linnemannia hyalina</name>
    <dbReference type="NCBI Taxonomy" id="64524"/>
    <lineage>
        <taxon>Eukaryota</taxon>
        <taxon>Fungi</taxon>
        <taxon>Fungi incertae sedis</taxon>
        <taxon>Mucoromycota</taxon>
        <taxon>Mortierellomycotina</taxon>
        <taxon>Mortierellomycetes</taxon>
        <taxon>Mortierellales</taxon>
        <taxon>Mortierellaceae</taxon>
        <taxon>Linnemannia</taxon>
    </lineage>
</organism>
<evidence type="ECO:0000313" key="2">
    <source>
        <dbReference type="EMBL" id="KAG9066790.1"/>
    </source>
</evidence>
<dbReference type="AlphaFoldDB" id="A0A9P8BSR2"/>
<keyword evidence="3" id="KW-1185">Reference proteome</keyword>
<evidence type="ECO:0000256" key="1">
    <source>
        <dbReference type="SAM" id="MobiDB-lite"/>
    </source>
</evidence>
<dbReference type="SUPFAM" id="SSF52047">
    <property type="entry name" value="RNI-like"/>
    <property type="match status" value="1"/>
</dbReference>
<evidence type="ECO:0000313" key="3">
    <source>
        <dbReference type="Proteomes" id="UP000707451"/>
    </source>
</evidence>
<gene>
    <name evidence="2" type="ORF">KI688_012702</name>
</gene>
<proteinExistence type="predicted"/>